<evidence type="ECO:0000313" key="1">
    <source>
        <dbReference type="EMBL" id="QDX26752.1"/>
    </source>
</evidence>
<dbReference type="PANTHER" id="PTHR38733:SF1">
    <property type="entry name" value="TYPE IV METHYL-DIRECTED RESTRICTION ENZYME ECOKMCRBC"/>
    <property type="match status" value="1"/>
</dbReference>
<dbReference type="EMBL" id="CP042239">
    <property type="protein sequence ID" value="QDX26752.1"/>
    <property type="molecule type" value="Genomic_DNA"/>
</dbReference>
<dbReference type="PANTHER" id="PTHR38733">
    <property type="entry name" value="PROTEIN MCRC"/>
    <property type="match status" value="1"/>
</dbReference>
<dbReference type="OrthoDB" id="307209at2"/>
<dbReference type="Pfam" id="PF10117">
    <property type="entry name" value="McrBC"/>
    <property type="match status" value="1"/>
</dbReference>
<keyword evidence="2" id="KW-1185">Reference proteome</keyword>
<organism evidence="1 2">
    <name type="scientific">Sphingomonas suaedae</name>
    <dbReference type="NCBI Taxonomy" id="2599297"/>
    <lineage>
        <taxon>Bacteria</taxon>
        <taxon>Pseudomonadati</taxon>
        <taxon>Pseudomonadota</taxon>
        <taxon>Alphaproteobacteria</taxon>
        <taxon>Sphingomonadales</taxon>
        <taxon>Sphingomonadaceae</taxon>
        <taxon>Sphingomonas</taxon>
    </lineage>
</organism>
<dbReference type="AlphaFoldDB" id="A0A518RH40"/>
<reference evidence="1 2" key="1">
    <citation type="submission" date="2019-07" db="EMBL/GenBank/DDBJ databases">
        <title>Sphingomonas alkalisoli sp. nov., isolated from rhizosphere soil of Suaedae salsa.</title>
        <authorList>
            <person name="Zhang H."/>
            <person name="Xu L."/>
            <person name="Zhang J.-X."/>
            <person name="Sun J.-Q."/>
        </authorList>
    </citation>
    <scope>NUCLEOTIDE SEQUENCE [LARGE SCALE GENOMIC DNA]</scope>
    <source>
        <strain evidence="1 2">XS-10</strain>
    </source>
</reference>
<proteinExistence type="predicted"/>
<dbReference type="InterPro" id="IPR019292">
    <property type="entry name" value="McrC"/>
</dbReference>
<name>A0A518RH40_9SPHN</name>
<accession>A0A518RH40</accession>
<gene>
    <name evidence="1" type="ORF">FPZ54_12525</name>
</gene>
<dbReference type="KEGG" id="ssua:FPZ54_12525"/>
<evidence type="ECO:0000313" key="2">
    <source>
        <dbReference type="Proteomes" id="UP000318055"/>
    </source>
</evidence>
<protein>
    <submittedName>
        <fullName evidence="1">Calmodulin-binding protein</fullName>
    </submittedName>
</protein>
<sequence>MTHRTVLEWGRVEVGESGFSRPQADALLAAARSHVLGGNDGTDILCDHHRYLRARQAVGVIAARGCSLEILPKVDAGLELADPAAVRARLVHMLDVAHGLNLSSGEATAMARRANSLLDIFIALFADRLLAEVRRGLPRQYRSEEDDLRALRGKLDVVRQFTVHAVRPDRLACRFDALDGDTPLMRIMKACVLLLTRHAKASSTQRKLAELRFRMADISDVPRGSLPWKQVRIDRSSQRWRALLQLARLLVGSSWQQTHAGAGTPDGITLLFAMNDLFERYVAVQLRKALGDTDLTVDAQGGGAYCVGPWIEGETVVGNSHPTRPDILVKHEGRIVAILDTKWKPAERGVSHADIYQMMAYARLYDCQRLVLLYPASVGGTGGAMTHGLAAGEDRLDVANVALNISSSTIRQGLRELVMTIVPHGTGAPSQGYRWINAAPLPSPGL</sequence>
<dbReference type="Proteomes" id="UP000318055">
    <property type="component" value="Chromosome"/>
</dbReference>
<dbReference type="REBASE" id="356694">
    <property type="entry name" value="SspXS10McrBCP"/>
</dbReference>
<dbReference type="RefSeq" id="WP_145847666.1">
    <property type="nucleotide sequence ID" value="NZ_CP042239.1"/>
</dbReference>